<comment type="caution">
    <text evidence="3">The sequence shown here is derived from an EMBL/GenBank/DDBJ whole genome shotgun (WGS) entry which is preliminary data.</text>
</comment>
<reference evidence="3 4" key="1">
    <citation type="submission" date="2018-12" db="EMBL/GenBank/DDBJ databases">
        <title>Bacillus yapensis draft genome sequence.</title>
        <authorList>
            <person name="Yu L."/>
            <person name="Xu X."/>
            <person name="Tang X."/>
        </authorList>
    </citation>
    <scope>NUCLEOTIDE SEQUENCE [LARGE SCALE GENOMIC DNA]</scope>
    <source>
        <strain evidence="3 4">XXST-01</strain>
    </source>
</reference>
<evidence type="ECO:0000313" key="4">
    <source>
        <dbReference type="Proteomes" id="UP000271374"/>
    </source>
</evidence>
<dbReference type="Gene3D" id="3.40.50.450">
    <property type="match status" value="1"/>
</dbReference>
<feature type="domain" description="Smf/DprA SLOG" evidence="2">
    <location>
        <begin position="74"/>
        <end position="284"/>
    </location>
</feature>
<dbReference type="GO" id="GO:0009294">
    <property type="term" value="P:DNA-mediated transformation"/>
    <property type="evidence" value="ECO:0007669"/>
    <property type="project" value="InterPro"/>
</dbReference>
<evidence type="ECO:0000256" key="1">
    <source>
        <dbReference type="ARBA" id="ARBA00006525"/>
    </source>
</evidence>
<keyword evidence="4" id="KW-1185">Reference proteome</keyword>
<dbReference type="InterPro" id="IPR057666">
    <property type="entry name" value="DrpA_SLOG"/>
</dbReference>
<dbReference type="EMBL" id="RXNT01000002">
    <property type="protein sequence ID" value="RTR35567.1"/>
    <property type="molecule type" value="Genomic_DNA"/>
</dbReference>
<dbReference type="SUPFAM" id="SSF102405">
    <property type="entry name" value="MCP/YpsA-like"/>
    <property type="match status" value="1"/>
</dbReference>
<protein>
    <submittedName>
        <fullName evidence="3">DNA-protecting protein DprA</fullName>
    </submittedName>
</protein>
<proteinExistence type="inferred from homology"/>
<dbReference type="PANTHER" id="PTHR43022">
    <property type="entry name" value="PROTEIN SMF"/>
    <property type="match status" value="1"/>
</dbReference>
<evidence type="ECO:0000259" key="2">
    <source>
        <dbReference type="Pfam" id="PF02481"/>
    </source>
</evidence>
<accession>A0A431WJ22</accession>
<dbReference type="NCBIfam" id="TIGR00732">
    <property type="entry name" value="dprA"/>
    <property type="match status" value="1"/>
</dbReference>
<organism evidence="3 4">
    <name type="scientific">Bacillus yapensis</name>
    <dbReference type="NCBI Taxonomy" id="2492960"/>
    <lineage>
        <taxon>Bacteria</taxon>
        <taxon>Bacillati</taxon>
        <taxon>Bacillota</taxon>
        <taxon>Bacilli</taxon>
        <taxon>Bacillales</taxon>
        <taxon>Bacillaceae</taxon>
        <taxon>Bacillus</taxon>
    </lineage>
</organism>
<dbReference type="Proteomes" id="UP000271374">
    <property type="component" value="Unassembled WGS sequence"/>
</dbReference>
<dbReference type="InterPro" id="IPR003488">
    <property type="entry name" value="DprA"/>
</dbReference>
<dbReference type="OrthoDB" id="9785707at2"/>
<dbReference type="AlphaFoldDB" id="A0A431WJ22"/>
<comment type="similarity">
    <text evidence="1">Belongs to the DprA/Smf family.</text>
</comment>
<evidence type="ECO:0000313" key="3">
    <source>
        <dbReference type="EMBL" id="RTR35567.1"/>
    </source>
</evidence>
<sequence>MDEFKRRLVTLHHCKGISWKTIYQLLKLDPQLNTLFEDKIIPPTQAPIKEKLLEDLHSSSIQEQIHHYHLNNIHMITFFDDEYPQALKETYEPPWVLYGKGKIELLQREVKLAVVGSRQATDYGKNAIDTIFPKLIEKNVLFVSGLATGIDTIAHQKAIDLGGETIAVIAGGFYHIYPKTNKDLALHMMRHQLVISEYPPNTTPSRWQFPMRNRIISGMSRGTFIVEAKQKSGSLITANYAVHEGREVFALPGSIFSENSIGTNELIQQGSKLVFKAEDIIEELFYSC</sequence>
<name>A0A431WJ22_9BACI</name>
<gene>
    <name evidence="3" type="primary">dprA</name>
    <name evidence="3" type="ORF">EKG37_02755</name>
</gene>
<dbReference type="PANTHER" id="PTHR43022:SF1">
    <property type="entry name" value="PROTEIN SMF"/>
    <property type="match status" value="1"/>
</dbReference>
<dbReference type="Pfam" id="PF02481">
    <property type="entry name" value="DNA_processg_A"/>
    <property type="match status" value="1"/>
</dbReference>
<dbReference type="RefSeq" id="WP_126405914.1">
    <property type="nucleotide sequence ID" value="NZ_RXNT01000002.1"/>
</dbReference>